<feature type="region of interest" description="Disordered" evidence="1">
    <location>
        <begin position="253"/>
        <end position="290"/>
    </location>
</feature>
<feature type="region of interest" description="Disordered" evidence="1">
    <location>
        <begin position="217"/>
        <end position="236"/>
    </location>
</feature>
<evidence type="ECO:0000313" key="2">
    <source>
        <dbReference type="EMBL" id="KIK53362.1"/>
    </source>
</evidence>
<reference evidence="2 3" key="1">
    <citation type="submission" date="2014-04" db="EMBL/GenBank/DDBJ databases">
        <title>Evolutionary Origins and Diversification of the Mycorrhizal Mutualists.</title>
        <authorList>
            <consortium name="DOE Joint Genome Institute"/>
            <consortium name="Mycorrhizal Genomics Consortium"/>
            <person name="Kohler A."/>
            <person name="Kuo A."/>
            <person name="Nagy L.G."/>
            <person name="Floudas D."/>
            <person name="Copeland A."/>
            <person name="Barry K.W."/>
            <person name="Cichocki N."/>
            <person name="Veneault-Fourrey C."/>
            <person name="LaButti K."/>
            <person name="Lindquist E.A."/>
            <person name="Lipzen A."/>
            <person name="Lundell T."/>
            <person name="Morin E."/>
            <person name="Murat C."/>
            <person name="Riley R."/>
            <person name="Ohm R."/>
            <person name="Sun H."/>
            <person name="Tunlid A."/>
            <person name="Henrissat B."/>
            <person name="Grigoriev I.V."/>
            <person name="Hibbett D.S."/>
            <person name="Martin F."/>
        </authorList>
    </citation>
    <scope>NUCLEOTIDE SEQUENCE [LARGE SCALE GENOMIC DNA]</scope>
    <source>
        <strain evidence="2 3">FD-317 M1</strain>
    </source>
</reference>
<feature type="region of interest" description="Disordered" evidence="1">
    <location>
        <begin position="1"/>
        <end position="57"/>
    </location>
</feature>
<feature type="compositionally biased region" description="Low complexity" evidence="1">
    <location>
        <begin position="276"/>
        <end position="290"/>
    </location>
</feature>
<organism evidence="2 3">
    <name type="scientific">Collybiopsis luxurians FD-317 M1</name>
    <dbReference type="NCBI Taxonomy" id="944289"/>
    <lineage>
        <taxon>Eukaryota</taxon>
        <taxon>Fungi</taxon>
        <taxon>Dikarya</taxon>
        <taxon>Basidiomycota</taxon>
        <taxon>Agaricomycotina</taxon>
        <taxon>Agaricomycetes</taxon>
        <taxon>Agaricomycetidae</taxon>
        <taxon>Agaricales</taxon>
        <taxon>Marasmiineae</taxon>
        <taxon>Omphalotaceae</taxon>
        <taxon>Collybiopsis</taxon>
        <taxon>Collybiopsis luxurians</taxon>
    </lineage>
</organism>
<dbReference type="OrthoDB" id="3054718at2759"/>
<dbReference type="Proteomes" id="UP000053593">
    <property type="component" value="Unassembled WGS sequence"/>
</dbReference>
<name>A0A0D0C682_9AGAR</name>
<dbReference type="AlphaFoldDB" id="A0A0D0C682"/>
<dbReference type="EMBL" id="KN834830">
    <property type="protein sequence ID" value="KIK53362.1"/>
    <property type="molecule type" value="Genomic_DNA"/>
</dbReference>
<feature type="compositionally biased region" description="Polar residues" evidence="1">
    <location>
        <begin position="25"/>
        <end position="42"/>
    </location>
</feature>
<accession>A0A0D0C682</accession>
<evidence type="ECO:0000313" key="3">
    <source>
        <dbReference type="Proteomes" id="UP000053593"/>
    </source>
</evidence>
<dbReference type="HOGENOM" id="CLU_806669_0_0_1"/>
<gene>
    <name evidence="2" type="ORF">GYMLUDRAFT_49362</name>
</gene>
<dbReference type="Pfam" id="PF10428">
    <property type="entry name" value="SOG2"/>
    <property type="match status" value="1"/>
</dbReference>
<evidence type="ECO:0000256" key="1">
    <source>
        <dbReference type="SAM" id="MobiDB-lite"/>
    </source>
</evidence>
<sequence length="344" mass="37040">MPSLTGEIVLDTPTLQTPKRPIVSSKMSTPTISTMLNVQSSPAGPVNSVPLPSSSSLPPSLTSLLELPSVSRTSVDHEVLQAVQSAVEVAPTVWQLMEEVLLGDGKSAEGEGARTDGINVREVMESLEDAKEITRRLTECVQMIRNANNRADVGTERKNLKEDAYLFLKSVVQLANTVKKYGGVPSSALRTNMVKLTHSAEEFAILLQFSSFSPSPTTQAASLSSNRPYSYTPMTSVTASTTSSASYTSYSQSQSNLLRLPEPSENQRLGLGPKLTRSQSARSPSTTTSTTSKLLSWPVVAEAPKSAQSLQTSKLPIIRRLKQRIAGLDPNINRFSIGNGHRLG</sequence>
<feature type="compositionally biased region" description="Polar residues" evidence="1">
    <location>
        <begin position="217"/>
        <end position="234"/>
    </location>
</feature>
<keyword evidence="3" id="KW-1185">Reference proteome</keyword>
<proteinExistence type="predicted"/>
<protein>
    <submittedName>
        <fullName evidence="2">Unplaced genomic scaffold GYMLUscaffold_82, whole genome shotgun sequence</fullName>
    </submittedName>
</protein>
<dbReference type="InterPro" id="IPR019487">
    <property type="entry name" value="RAM_signalling_pathway_SOG2"/>
</dbReference>
<feature type="compositionally biased region" description="Low complexity" evidence="1">
    <location>
        <begin position="45"/>
        <end position="57"/>
    </location>
</feature>